<keyword evidence="6" id="KW-0479">Metal-binding</keyword>
<dbReference type="AlphaFoldDB" id="A0A1C3E856"/>
<dbReference type="GO" id="GO:0016811">
    <property type="term" value="F:hydrolase activity, acting on carbon-nitrogen (but not peptide) bonds, in linear amides"/>
    <property type="evidence" value="ECO:0007669"/>
    <property type="project" value="InterPro"/>
</dbReference>
<dbReference type="Gene3D" id="3.60.20.10">
    <property type="entry name" value="Glutamine Phosphoribosylpyrophosphate, subunit 1, domain 1"/>
    <property type="match status" value="1"/>
</dbReference>
<dbReference type="PANTHER" id="PTHR34218:SF4">
    <property type="entry name" value="ACYL-HOMOSERINE LACTONE ACYLASE QUIP"/>
    <property type="match status" value="1"/>
</dbReference>
<feature type="active site" description="Nucleophile" evidence="5">
    <location>
        <position position="252"/>
    </location>
</feature>
<reference evidence="7 8" key="1">
    <citation type="submission" date="2016-05" db="EMBL/GenBank/DDBJ databases">
        <title>Genomic Taxonomy of the Vibrionaceae.</title>
        <authorList>
            <person name="Gomez-Gil B."/>
            <person name="Enciso-Ibarra J."/>
        </authorList>
    </citation>
    <scope>NUCLEOTIDE SEQUENCE [LARGE SCALE GENOMIC DNA]</scope>
    <source>
        <strain evidence="7 8">CAIM 1920</strain>
    </source>
</reference>
<evidence type="ECO:0000256" key="4">
    <source>
        <dbReference type="ARBA" id="ARBA00038735"/>
    </source>
</evidence>
<dbReference type="InterPro" id="IPR023343">
    <property type="entry name" value="Penicillin_amidase_dom1"/>
</dbReference>
<sequence>MLKTLKKAGLAAILLAMLATAIVYGLLYLSLPTLSGKASVPHVVEPATLSRDDKGIAVITSENRQDAAYALGYAHSQDRFFQMDLLRRNAAGELSELFGDAALDLDKRRRFHRLRTHSQKILSRLSDSNKALLESYSHGVNDALQHSSYPSFTYLLTGAERREWQPEDSLLVIFSMYFDLQESNYQRDLLYTQIKKDFGEDMLQFITQTSSFQAALDNSRLPVSNIKPPELSPTLLASAIWQPIDEAPEIGSNNWAVSGDLTESGNAMLANDMHLGINVPVIWYRAQLNIKEGKGFSVDGVTLPGTPAVIVGSNRHVAWGFTNSYVDSADWIHLPDDTPTEQITEVIKSDGQDINYVIELSEFGPVTTMDGEKYALSWVAHQDYAVNLNLVNFEQVTSVSEALQTSKSVGMPVQNMTLVDKEGNIAWQLTGAVPSRSTPTNTAISPEEYSTDWQQQAQDIPFVFNPSSNRIWTANSRVVSADSYNRFGDGGYALGARSQQIRDRLFEKERFSEQDFYRIQLDNEARFLERWHKFLLALLQTNAQRYKKDIDALENWQQCACSDSVGYTLVRRFRDAMMEHTFAPLETALEKHDLSLRATRRTLEPALWQLVTQQPDSWKPKVSSSWQAFMLSTYGKMKHDLLVQITGHGDTSINALNWGSVNQFKPRHPFSRQIPLLSGLLDMPAFQGTGDKFMPAVQGHEFGASQRLFVQPGNEKTAVLTVPGGQSEHPMSPYYRSGYQDFVEDKETPLLPGTIANTISFFPMKP</sequence>
<dbReference type="InterPro" id="IPR029055">
    <property type="entry name" value="Ntn_hydrolases_N"/>
</dbReference>
<comment type="similarity">
    <text evidence="1">Belongs to the peptidase S45 family.</text>
</comment>
<dbReference type="Gene3D" id="2.30.120.10">
    <property type="match status" value="1"/>
</dbReference>
<comment type="subunit">
    <text evidence="4">Heterodimer of an alpha subunit and a beta subunit processed from the same precursor.</text>
</comment>
<evidence type="ECO:0000256" key="5">
    <source>
        <dbReference type="PIRSR" id="PIRSR001227-1"/>
    </source>
</evidence>
<protein>
    <submittedName>
        <fullName evidence="7">Hydrolase</fullName>
    </submittedName>
</protein>
<proteinExistence type="inferred from homology"/>
<accession>A0A1C3E856</accession>
<comment type="caution">
    <text evidence="7">The sequence shown here is derived from an EMBL/GenBank/DDBJ whole genome shotgun (WGS) entry which is preliminary data.</text>
</comment>
<dbReference type="InterPro" id="IPR002692">
    <property type="entry name" value="S45"/>
</dbReference>
<feature type="binding site" evidence="6">
    <location>
        <position position="330"/>
    </location>
    <ligand>
        <name>Ca(2+)</name>
        <dbReference type="ChEBI" id="CHEBI:29108"/>
    </ligand>
</feature>
<dbReference type="InterPro" id="IPR043146">
    <property type="entry name" value="Penicillin_amidase_N_B-knob"/>
</dbReference>
<evidence type="ECO:0000313" key="7">
    <source>
        <dbReference type="EMBL" id="ODA29447.1"/>
    </source>
</evidence>
<keyword evidence="2 7" id="KW-0378">Hydrolase</keyword>
<dbReference type="InterPro" id="IPR014395">
    <property type="entry name" value="Pen/GL7ACA/AHL_acylase"/>
</dbReference>
<keyword evidence="8" id="KW-1185">Reference proteome</keyword>
<comment type="cofactor">
    <cofactor evidence="6">
        <name>Ca(2+)</name>
        <dbReference type="ChEBI" id="CHEBI:29108"/>
    </cofactor>
    <text evidence="6">Binds 1 Ca(2+) ion per dimer.</text>
</comment>
<dbReference type="OrthoDB" id="9760084at2"/>
<dbReference type="CDD" id="cd03747">
    <property type="entry name" value="Ntn_PGA_like"/>
    <property type="match status" value="1"/>
</dbReference>
<evidence type="ECO:0000256" key="6">
    <source>
        <dbReference type="PIRSR" id="PIRSR001227-2"/>
    </source>
</evidence>
<name>A0A1C3E856_9GAMM</name>
<dbReference type="Gene3D" id="1.10.1400.10">
    <property type="match status" value="1"/>
</dbReference>
<evidence type="ECO:0000256" key="1">
    <source>
        <dbReference type="ARBA" id="ARBA00006586"/>
    </source>
</evidence>
<evidence type="ECO:0000256" key="3">
    <source>
        <dbReference type="ARBA" id="ARBA00023145"/>
    </source>
</evidence>
<gene>
    <name evidence="7" type="ORF">A8L45_22145</name>
</gene>
<keyword evidence="6" id="KW-0106">Calcium</keyword>
<dbReference type="PIRSF" id="PIRSF001227">
    <property type="entry name" value="Pen_acylase"/>
    <property type="match status" value="1"/>
</dbReference>
<dbReference type="Proteomes" id="UP000094936">
    <property type="component" value="Unassembled WGS sequence"/>
</dbReference>
<dbReference type="InterPro" id="IPR043147">
    <property type="entry name" value="Penicillin_amidase_A-knob"/>
</dbReference>
<dbReference type="PANTHER" id="PTHR34218">
    <property type="entry name" value="PEPTIDASE S45 PENICILLIN AMIDASE"/>
    <property type="match status" value="1"/>
</dbReference>
<dbReference type="GO" id="GO:0046872">
    <property type="term" value="F:metal ion binding"/>
    <property type="evidence" value="ECO:0007669"/>
    <property type="project" value="UniProtKB-KW"/>
</dbReference>
<dbReference type="Pfam" id="PF01804">
    <property type="entry name" value="Penicil_amidase"/>
    <property type="match status" value="1"/>
</dbReference>
<feature type="binding site" evidence="6">
    <location>
        <position position="327"/>
    </location>
    <ligand>
        <name>Ca(2+)</name>
        <dbReference type="ChEBI" id="CHEBI:29108"/>
    </ligand>
</feature>
<evidence type="ECO:0000313" key="8">
    <source>
        <dbReference type="Proteomes" id="UP000094936"/>
    </source>
</evidence>
<dbReference type="SUPFAM" id="SSF56235">
    <property type="entry name" value="N-terminal nucleophile aminohydrolases (Ntn hydrolases)"/>
    <property type="match status" value="1"/>
</dbReference>
<dbReference type="EMBL" id="LYBM01000068">
    <property type="protein sequence ID" value="ODA29447.1"/>
    <property type="molecule type" value="Genomic_DNA"/>
</dbReference>
<dbReference type="RefSeq" id="WP_068905527.1">
    <property type="nucleotide sequence ID" value="NZ_JBHUIF010000012.1"/>
</dbReference>
<keyword evidence="3" id="KW-0865">Zymogen</keyword>
<organism evidence="7 8">
    <name type="scientific">Veronia pacifica</name>
    <dbReference type="NCBI Taxonomy" id="1080227"/>
    <lineage>
        <taxon>Bacteria</taxon>
        <taxon>Pseudomonadati</taxon>
        <taxon>Pseudomonadota</taxon>
        <taxon>Gammaproteobacteria</taxon>
        <taxon>Vibrionales</taxon>
        <taxon>Vibrionaceae</taxon>
        <taxon>Veronia</taxon>
    </lineage>
</organism>
<evidence type="ECO:0000256" key="2">
    <source>
        <dbReference type="ARBA" id="ARBA00022801"/>
    </source>
</evidence>
<dbReference type="GO" id="GO:0017000">
    <property type="term" value="P:antibiotic biosynthetic process"/>
    <property type="evidence" value="ECO:0007669"/>
    <property type="project" value="InterPro"/>
</dbReference>
<dbReference type="Gene3D" id="1.10.439.10">
    <property type="entry name" value="Penicillin Amidohydrolase, domain 1"/>
    <property type="match status" value="1"/>
</dbReference>